<evidence type="ECO:0000313" key="2">
    <source>
        <dbReference type="Proteomes" id="UP000321570"/>
    </source>
</evidence>
<organism evidence="1 2">
    <name type="scientific">Hymenolepis diminuta</name>
    <name type="common">Rat tapeworm</name>
    <dbReference type="NCBI Taxonomy" id="6216"/>
    <lineage>
        <taxon>Eukaryota</taxon>
        <taxon>Metazoa</taxon>
        <taxon>Spiralia</taxon>
        <taxon>Lophotrochozoa</taxon>
        <taxon>Platyhelminthes</taxon>
        <taxon>Cestoda</taxon>
        <taxon>Eucestoda</taxon>
        <taxon>Cyclophyllidea</taxon>
        <taxon>Hymenolepididae</taxon>
        <taxon>Hymenolepis</taxon>
    </lineage>
</organism>
<dbReference type="AlphaFoldDB" id="A0A564ZE26"/>
<keyword evidence="2" id="KW-1185">Reference proteome</keyword>
<gene>
    <name evidence="1" type="ORF">WMSIL1_LOCUS14595</name>
</gene>
<dbReference type="EMBL" id="CABIJS010000710">
    <property type="protein sequence ID" value="VUZ57098.1"/>
    <property type="molecule type" value="Genomic_DNA"/>
</dbReference>
<accession>A0A564ZE26</accession>
<dbReference type="Proteomes" id="UP000321570">
    <property type="component" value="Unassembled WGS sequence"/>
</dbReference>
<reference evidence="1 2" key="1">
    <citation type="submission" date="2019-07" db="EMBL/GenBank/DDBJ databases">
        <authorList>
            <person name="Jastrzebski P J."/>
            <person name="Paukszto L."/>
            <person name="Jastrzebski P J."/>
        </authorList>
    </citation>
    <scope>NUCLEOTIDE SEQUENCE [LARGE SCALE GENOMIC DNA]</scope>
    <source>
        <strain evidence="1 2">WMS-il1</strain>
    </source>
</reference>
<protein>
    <submittedName>
        <fullName evidence="1">Uncharacterized protein</fullName>
    </submittedName>
</protein>
<proteinExistence type="predicted"/>
<name>A0A564ZE26_HYMDI</name>
<evidence type="ECO:0000313" key="1">
    <source>
        <dbReference type="EMBL" id="VUZ57098.1"/>
    </source>
</evidence>
<sequence length="97" mass="11130">MKRYSVIVSIKAKHRNLEIARFLHVNTPFVCKVRKEMVNEINGVELAATRKRTQKHYQRSAHSLGTTDFVRRVHDMAWCTEILGSHCATSCRTSSSV</sequence>